<feature type="compositionally biased region" description="Polar residues" evidence="1">
    <location>
        <begin position="178"/>
        <end position="193"/>
    </location>
</feature>
<evidence type="ECO:0000313" key="2">
    <source>
        <dbReference type="EMBL" id="KAJ8473469.1"/>
    </source>
</evidence>
<feature type="compositionally biased region" description="Low complexity" evidence="1">
    <location>
        <begin position="328"/>
        <end position="348"/>
    </location>
</feature>
<evidence type="ECO:0000313" key="3">
    <source>
        <dbReference type="Proteomes" id="UP001215151"/>
    </source>
</evidence>
<gene>
    <name evidence="2" type="ORF">ONZ51_g7847</name>
</gene>
<proteinExistence type="predicted"/>
<feature type="region of interest" description="Disordered" evidence="1">
    <location>
        <begin position="126"/>
        <end position="348"/>
    </location>
</feature>
<comment type="caution">
    <text evidence="2">The sequence shown here is derived from an EMBL/GenBank/DDBJ whole genome shotgun (WGS) entry which is preliminary data.</text>
</comment>
<evidence type="ECO:0000256" key="1">
    <source>
        <dbReference type="SAM" id="MobiDB-lite"/>
    </source>
</evidence>
<dbReference type="AlphaFoldDB" id="A0AAD7TRV2"/>
<organism evidence="2 3">
    <name type="scientific">Trametes cubensis</name>
    <dbReference type="NCBI Taxonomy" id="1111947"/>
    <lineage>
        <taxon>Eukaryota</taxon>
        <taxon>Fungi</taxon>
        <taxon>Dikarya</taxon>
        <taxon>Basidiomycota</taxon>
        <taxon>Agaricomycotina</taxon>
        <taxon>Agaricomycetes</taxon>
        <taxon>Polyporales</taxon>
        <taxon>Polyporaceae</taxon>
        <taxon>Trametes</taxon>
    </lineage>
</organism>
<reference evidence="2" key="1">
    <citation type="submission" date="2022-11" db="EMBL/GenBank/DDBJ databases">
        <title>Genome Sequence of Cubamyces cubensis.</title>
        <authorList>
            <person name="Buettner E."/>
        </authorList>
    </citation>
    <scope>NUCLEOTIDE SEQUENCE</scope>
    <source>
        <strain evidence="2">MPL-01</strain>
    </source>
</reference>
<feature type="compositionally biased region" description="Low complexity" evidence="1">
    <location>
        <begin position="24"/>
        <end position="44"/>
    </location>
</feature>
<sequence length="348" mass="35901">MFTTAASPRQAEGTAGSHQRESSNDSSGRSQRSSSHGSAASIPSMRGDLPSVEDSPDTTGAKRRRSSATGSSRPAHNGLPLVPTMQAASANFWRSWPNNVGASTFNVSVAGSSSLSAALGDVSPAVVASPHGPHQLASISTSGQPSPYGTSSSVHNSSGSIVSSGYRRRHPSFEPFDTSASDVTQSWPYSPASTVPPTPNSLNGATFLPSVHSDSPPVLGLMLREFSPEIHPTDEDVGESPPLTPDRAGSEEAPRNGMRPRSHSSSHVIGRSYGGLGMSTEAAQSSRSVPNLDGLEWPAELFGSDGPQFLRTNISNDEPAGTANAVVGRPSAGTSSRSRSPSGSAPVF</sequence>
<feature type="region of interest" description="Disordered" evidence="1">
    <location>
        <begin position="1"/>
        <end position="82"/>
    </location>
</feature>
<feature type="compositionally biased region" description="Low complexity" evidence="1">
    <location>
        <begin position="151"/>
        <end position="165"/>
    </location>
</feature>
<dbReference type="EMBL" id="JAPEVG010000222">
    <property type="protein sequence ID" value="KAJ8473469.1"/>
    <property type="molecule type" value="Genomic_DNA"/>
</dbReference>
<protein>
    <submittedName>
        <fullName evidence="2">Uncharacterized protein</fullName>
    </submittedName>
</protein>
<keyword evidence="3" id="KW-1185">Reference proteome</keyword>
<name>A0AAD7TRV2_9APHY</name>
<feature type="compositionally biased region" description="Polar residues" evidence="1">
    <location>
        <begin position="137"/>
        <end position="150"/>
    </location>
</feature>
<accession>A0AAD7TRV2</accession>
<dbReference type="Proteomes" id="UP001215151">
    <property type="component" value="Unassembled WGS sequence"/>
</dbReference>